<evidence type="ECO:0000313" key="2">
    <source>
        <dbReference type="EMBL" id="AIN99450.1"/>
    </source>
</evidence>
<dbReference type="VEuPathDB" id="TriTrypDB:LPAL13_270013700"/>
<accession>A0A088RU55</accession>
<evidence type="ECO:0000313" key="3">
    <source>
        <dbReference type="Proteomes" id="UP000063063"/>
    </source>
</evidence>
<evidence type="ECO:0000256" key="1">
    <source>
        <dbReference type="SAM" id="MobiDB-lite"/>
    </source>
</evidence>
<dbReference type="InterPro" id="IPR032675">
    <property type="entry name" value="LRR_dom_sf"/>
</dbReference>
<organism evidence="2 3">
    <name type="scientific">Leishmania panamensis</name>
    <dbReference type="NCBI Taxonomy" id="5679"/>
    <lineage>
        <taxon>Eukaryota</taxon>
        <taxon>Discoba</taxon>
        <taxon>Euglenozoa</taxon>
        <taxon>Kinetoplastea</taxon>
        <taxon>Metakinetoplastina</taxon>
        <taxon>Trypanosomatida</taxon>
        <taxon>Trypanosomatidae</taxon>
        <taxon>Leishmaniinae</taxon>
        <taxon>Leishmania</taxon>
        <taxon>Leishmania guyanensis species complex</taxon>
    </lineage>
</organism>
<keyword evidence="3" id="KW-1185">Reference proteome</keyword>
<name>A0A088RU55_LEIPA</name>
<feature type="compositionally biased region" description="Polar residues" evidence="1">
    <location>
        <begin position="46"/>
        <end position="63"/>
    </location>
</feature>
<dbReference type="GeneID" id="22576244"/>
<dbReference type="EMBL" id="CP009396">
    <property type="protein sequence ID" value="AIN99450.1"/>
    <property type="molecule type" value="Genomic_DNA"/>
</dbReference>
<reference evidence="2 3" key="1">
    <citation type="journal article" date="2015" name="Sci. Rep.">
        <title>The genome of Leishmania panamensis: insights into genomics of the L. (Viannia) subgenus.</title>
        <authorList>
            <person name="Llanes A."/>
            <person name="Restrepo C.M."/>
            <person name="Vecchio G.D."/>
            <person name="Anguizola F.J."/>
            <person name="Lleonart R."/>
        </authorList>
    </citation>
    <scope>NUCLEOTIDE SEQUENCE [LARGE SCALE GENOMIC DNA]</scope>
    <source>
        <strain evidence="2 3">MHOM/PA/94/PSC-1</strain>
    </source>
</reference>
<feature type="region of interest" description="Disordered" evidence="1">
    <location>
        <begin position="1"/>
        <end position="63"/>
    </location>
</feature>
<dbReference type="eggNOG" id="ENOG502SMCD">
    <property type="taxonomic scope" value="Eukaryota"/>
</dbReference>
<dbReference type="AlphaFoldDB" id="A0A088RU55"/>
<protein>
    <submittedName>
        <fullName evidence="2">Uncharacterized protein</fullName>
    </submittedName>
</protein>
<dbReference type="VEuPathDB" id="TriTrypDB:LPMP_270680"/>
<sequence>MHVARHKGSLTNGELGRGSKQAADPGDDWKAQSESEVEISWDSGADGNSTSTSHIGSSTAPQQAATPLSPLFQYFSLLASYHGALHIPRYWADLFHVASVTEGKDVDGSASERGHEWAGELISPVTEIDLSATYAGPTTLLALGDVLRVHCVTKQRSDSQRRPLSGKKDMVTLPVVMAPLWGAGSRRASEGGEVMCSLLPDLTALRLTHLSMDFTAPCDASTLKGGNAVLRYMLEALQGHPSLKVLDVSGNPVAAALVPAISRLAQMTPSLTTLVLDDTLITDCEKKMLRAQCLLNELRMQRATADGVAATVSGGASSTSSSDSATQALWAAQMAERVFMAVERGASAVPGLFGRSTTLIHRYDAPQTAQANASSLEKKSRELRMSYNACKESELGSNSVTSLSVADVAPMMELTYLTYDLSSEGGAAAVAAAAPPAGTTWGVECVEVVRCAFMSRSLAQRTVLGGRLVWSNVPKPLEAVESRDLATPSAVAVTATDLLLSLRQQVLPEPEAPPGLRRDSVRDPTSLTIAEENYWTLRKKQDTQWGYVMQKISENLIPVYVRSGQTLYVEGSHCDSIYLLPVSLQATCTYAEVQAGTDLLRVNRVLPGQWVGDAEVLDCLSIYAKYHTSTAGGSAVVPNLGTAFQRRSAVRIVTEATGDIVVWALPFPVAFFYLYAPYQLLHKQFVHRTPMGAFTHIHPIHIACVPVHLHANHGCWNVEAGQGCDSNAAPILCRYAFMSRHVLLLEEGEFVLRLPSLANPVGSRKGDATGASTSGSMEYHHLLSGVTVLTQPLLDLDAELRATTAKGVTEKDVASVTYSRGPKGVHVLGKEAALRRFRAAKIAHTEASTALQRNVASGIADAAGEEVSRNDSDGGAAELRQYRAGGRMARWRYAAIANEQFTALCPELRVALTQHSFVVHDV</sequence>
<proteinExistence type="predicted"/>
<dbReference type="SUPFAM" id="SSF52047">
    <property type="entry name" value="RNI-like"/>
    <property type="match status" value="1"/>
</dbReference>
<gene>
    <name evidence="2" type="ORF">LPMP_270680</name>
</gene>
<dbReference type="KEGG" id="lpan:LPMP_270680"/>
<dbReference type="Proteomes" id="UP000063063">
    <property type="component" value="Chromosome 27"/>
</dbReference>
<dbReference type="OrthoDB" id="273362at2759"/>
<dbReference type="RefSeq" id="XP_010700157.1">
    <property type="nucleotide sequence ID" value="XM_010701855.1"/>
</dbReference>
<dbReference type="Gene3D" id="3.80.10.10">
    <property type="entry name" value="Ribonuclease Inhibitor"/>
    <property type="match status" value="1"/>
</dbReference>